<keyword evidence="4" id="KW-0472">Membrane</keyword>
<comment type="subcellular location">
    <subcellularLocation>
        <location evidence="1">Cell outer membrane</location>
    </subcellularLocation>
</comment>
<evidence type="ECO:0000256" key="1">
    <source>
        <dbReference type="ARBA" id="ARBA00004442"/>
    </source>
</evidence>
<reference evidence="8" key="1">
    <citation type="submission" date="2016-10" db="EMBL/GenBank/DDBJ databases">
        <authorList>
            <person name="Varghese N."/>
            <person name="Submissions S."/>
        </authorList>
    </citation>
    <scope>NUCLEOTIDE SEQUENCE [LARGE SCALE GENOMIC DNA]</scope>
    <source>
        <strain evidence="8">LMG 26383,CCUG 61248,R- 45681</strain>
    </source>
</reference>
<protein>
    <submittedName>
        <fullName evidence="7">Outer membrane scaffolding protein for murein synthesis, MipA/OmpV family</fullName>
    </submittedName>
</protein>
<evidence type="ECO:0000313" key="8">
    <source>
        <dbReference type="Proteomes" id="UP000199664"/>
    </source>
</evidence>
<dbReference type="Proteomes" id="UP000199664">
    <property type="component" value="Unassembled WGS sequence"/>
</dbReference>
<dbReference type="PANTHER" id="PTHR38776">
    <property type="entry name" value="MLTA-INTERACTING PROTEIN-RELATED"/>
    <property type="match status" value="1"/>
</dbReference>
<gene>
    <name evidence="7" type="ORF">SAMN04515666_101653</name>
</gene>
<dbReference type="RefSeq" id="WP_091829679.1">
    <property type="nucleotide sequence ID" value="NZ_FOAN01000001.1"/>
</dbReference>
<evidence type="ECO:0000256" key="3">
    <source>
        <dbReference type="ARBA" id="ARBA00022729"/>
    </source>
</evidence>
<dbReference type="InterPro" id="IPR010583">
    <property type="entry name" value="MipA"/>
</dbReference>
<comment type="similarity">
    <text evidence="2">Belongs to the MipA/OmpV family.</text>
</comment>
<accession>A0A1H7HG40</accession>
<keyword evidence="5" id="KW-0998">Cell outer membrane</keyword>
<dbReference type="AlphaFoldDB" id="A0A1H7HG40"/>
<dbReference type="STRING" id="1036779.SAMN04515666_101653"/>
<keyword evidence="8" id="KW-1185">Reference proteome</keyword>
<evidence type="ECO:0000256" key="6">
    <source>
        <dbReference type="SAM" id="SignalP"/>
    </source>
</evidence>
<keyword evidence="3 6" id="KW-0732">Signal</keyword>
<dbReference type="GO" id="GO:0009279">
    <property type="term" value="C:cell outer membrane"/>
    <property type="evidence" value="ECO:0007669"/>
    <property type="project" value="UniProtKB-SubCell"/>
</dbReference>
<feature type="chain" id="PRO_5011771754" evidence="6">
    <location>
        <begin position="26"/>
        <end position="274"/>
    </location>
</feature>
<dbReference type="Pfam" id="PF06629">
    <property type="entry name" value="MipA"/>
    <property type="match status" value="1"/>
</dbReference>
<dbReference type="PANTHER" id="PTHR38776:SF1">
    <property type="entry name" value="MLTA-INTERACTING PROTEIN-RELATED"/>
    <property type="match status" value="1"/>
</dbReference>
<sequence length="274" mass="29872">MRCVAFLAGLAAACLSLALTAPAKAQSSQYAQYTSPEQVQNWHLTLGAGLRYQPDYSGSNDYVFRPRPIISLGRGTKSTWWTSEDDAISIGFFSGQAWRVGFSGNLLWQRKADTNVALRIMGVPDTKFGAEAGAFVEFYPTSWLRTRIDLRRGIVAHDAMVAEAKVDVFQRIGSWSLGVGPRMTIVGADYVRTYFGGTTAGTGGLLQRYNAGVHSIGAIAQATYHWSDKLQTTAYVEYKRLMGDAAKAPIVKAFGDRDSVTFGISASYAFDLGF</sequence>
<evidence type="ECO:0000256" key="5">
    <source>
        <dbReference type="ARBA" id="ARBA00023237"/>
    </source>
</evidence>
<organism evidence="7 8">
    <name type="scientific">Bosea lupini</name>
    <dbReference type="NCBI Taxonomy" id="1036779"/>
    <lineage>
        <taxon>Bacteria</taxon>
        <taxon>Pseudomonadati</taxon>
        <taxon>Pseudomonadota</taxon>
        <taxon>Alphaproteobacteria</taxon>
        <taxon>Hyphomicrobiales</taxon>
        <taxon>Boseaceae</taxon>
        <taxon>Bosea</taxon>
    </lineage>
</organism>
<dbReference type="OrthoDB" id="5462484at2"/>
<dbReference type="EMBL" id="FOAN01000001">
    <property type="protein sequence ID" value="SEK49303.1"/>
    <property type="molecule type" value="Genomic_DNA"/>
</dbReference>
<evidence type="ECO:0000256" key="4">
    <source>
        <dbReference type="ARBA" id="ARBA00023136"/>
    </source>
</evidence>
<feature type="signal peptide" evidence="6">
    <location>
        <begin position="1"/>
        <end position="25"/>
    </location>
</feature>
<proteinExistence type="inferred from homology"/>
<evidence type="ECO:0000313" key="7">
    <source>
        <dbReference type="EMBL" id="SEK49303.1"/>
    </source>
</evidence>
<name>A0A1H7HG40_9HYPH</name>
<evidence type="ECO:0000256" key="2">
    <source>
        <dbReference type="ARBA" id="ARBA00005722"/>
    </source>
</evidence>